<dbReference type="PROSITE" id="PS51778">
    <property type="entry name" value="VAST"/>
    <property type="match status" value="1"/>
</dbReference>
<feature type="domain" description="VASt" evidence="7">
    <location>
        <begin position="275"/>
        <end position="433"/>
    </location>
</feature>
<evidence type="ECO:0000256" key="4">
    <source>
        <dbReference type="ARBA" id="ARBA00023136"/>
    </source>
</evidence>
<dbReference type="InterPro" id="IPR004182">
    <property type="entry name" value="GRAM"/>
</dbReference>
<evidence type="ECO:0000256" key="3">
    <source>
        <dbReference type="ARBA" id="ARBA00022989"/>
    </source>
</evidence>
<evidence type="ECO:0000313" key="8">
    <source>
        <dbReference type="EMBL" id="KAF4358079.1"/>
    </source>
</evidence>
<protein>
    <recommendedName>
        <fullName evidence="7">VASt domain-containing protein</fullName>
    </recommendedName>
</protein>
<dbReference type="GO" id="GO:0043069">
    <property type="term" value="P:negative regulation of programmed cell death"/>
    <property type="evidence" value="ECO:0007669"/>
    <property type="project" value="TreeGrafter"/>
</dbReference>
<dbReference type="SMART" id="SM00568">
    <property type="entry name" value="GRAM"/>
    <property type="match status" value="1"/>
</dbReference>
<keyword evidence="4 6" id="KW-0472">Membrane</keyword>
<dbReference type="EMBL" id="JAATIQ010000391">
    <property type="protein sequence ID" value="KAF4358079.1"/>
    <property type="molecule type" value="Genomic_DNA"/>
</dbReference>
<evidence type="ECO:0000256" key="5">
    <source>
        <dbReference type="SAM" id="MobiDB-lite"/>
    </source>
</evidence>
<dbReference type="GO" id="GO:0016020">
    <property type="term" value="C:membrane"/>
    <property type="evidence" value="ECO:0007669"/>
    <property type="project" value="UniProtKB-SubCell"/>
</dbReference>
<feature type="region of interest" description="Disordered" evidence="5">
    <location>
        <begin position="1"/>
        <end position="50"/>
    </location>
</feature>
<keyword evidence="9" id="KW-1185">Reference proteome</keyword>
<evidence type="ECO:0000256" key="2">
    <source>
        <dbReference type="ARBA" id="ARBA00022692"/>
    </source>
</evidence>
<feature type="compositionally biased region" description="Low complexity" evidence="5">
    <location>
        <begin position="17"/>
        <end position="33"/>
    </location>
</feature>
<feature type="transmembrane region" description="Helical" evidence="6">
    <location>
        <begin position="565"/>
        <end position="588"/>
    </location>
</feature>
<proteinExistence type="predicted"/>
<evidence type="ECO:0000256" key="1">
    <source>
        <dbReference type="ARBA" id="ARBA00004167"/>
    </source>
</evidence>
<dbReference type="Pfam" id="PF16016">
    <property type="entry name" value="VASt"/>
    <property type="match status" value="1"/>
</dbReference>
<dbReference type="Pfam" id="PF02893">
    <property type="entry name" value="GRAM"/>
    <property type="match status" value="1"/>
</dbReference>
<feature type="compositionally biased region" description="Polar residues" evidence="5">
    <location>
        <begin position="34"/>
        <end position="43"/>
    </location>
</feature>
<dbReference type="Gene3D" id="2.30.29.30">
    <property type="entry name" value="Pleckstrin-homology domain (PH domain)/Phosphotyrosine-binding domain (PTB)"/>
    <property type="match status" value="1"/>
</dbReference>
<dbReference type="Proteomes" id="UP000583929">
    <property type="component" value="Unassembled WGS sequence"/>
</dbReference>
<gene>
    <name evidence="8" type="ORF">G4B88_021828</name>
</gene>
<dbReference type="PANTHER" id="PTHR47666">
    <property type="entry name" value="PROTEIN VASCULAR ASSOCIATED DEATH 1, CHLOROPLASTIC"/>
    <property type="match status" value="1"/>
</dbReference>
<dbReference type="InterPro" id="IPR031968">
    <property type="entry name" value="VASt"/>
</dbReference>
<evidence type="ECO:0000313" key="9">
    <source>
        <dbReference type="Proteomes" id="UP000583929"/>
    </source>
</evidence>
<comment type="caution">
    <text evidence="8">The sequence shown here is derived from an EMBL/GenBank/DDBJ whole genome shotgun (WGS) entry which is preliminary data.</text>
</comment>
<sequence length="663" mass="74931">MAVASASAAGTSEIIKEPSQPSSMEPSPSRLSSETAYDSSSLPATPDRDDLQTATILRSEEYRQLFRLPPEEVLIEDFNCAFQENILIQGHMYLFVHYICFYSNIFGYETKKMIPFHEVTSVRRAKTAGIFPNAIEIYAGSKKYFFGSFLSRDEAFKLINDGWLQHSNGAKLITDQDSVSVASSQENGVVIEEVTSIIQAVDEVDSNNRKLDISIVQDFVAPSNVEDVAATTTIAELQDIVEQDIVIVPETKSSSSTTSSILKQEDCEAPKIAEGYTMVAESQFPIKVEDFFNYFFSDDAVSFVESFHSNCGDKEFKCNTWYPHDKFGHARDVSFLHPIKLYFGAKFGGCQETQKFRLYKNSHLVIETSQEVSDVPYGDYFHVEGLWDVKRDADESKEGCFLRVYLNVAFSKRTVWKGILLPPCCKLYISQGLPIDSCQIMNASLLHYSNLDIRNPILLQNSAIYVRRMSRSLWNLDKNEENAVATVVPTSEVPSEREAKHLESSEMINESSEQLRVQNVSDFVAVNRHVNSLCQAKLGGVSSFVSWLTEFMTRMYSSMKTQSNLSLAVAIIFFVILLMQLSILALLARPQHIHVHAPAEYNMGMDSKLGGGRLSSEALIWLEKRMHHLKDEMYMVEARLERMRHEHSFLKSQLENFKPIGEA</sequence>
<reference evidence="8 9" key="1">
    <citation type="journal article" date="2020" name="bioRxiv">
        <title>Sequence and annotation of 42 cannabis genomes reveals extensive copy number variation in cannabinoid synthesis and pathogen resistance genes.</title>
        <authorList>
            <person name="Mckernan K.J."/>
            <person name="Helbert Y."/>
            <person name="Kane L.T."/>
            <person name="Ebling H."/>
            <person name="Zhang L."/>
            <person name="Liu B."/>
            <person name="Eaton Z."/>
            <person name="Mclaughlin S."/>
            <person name="Kingan S."/>
            <person name="Baybayan P."/>
            <person name="Concepcion G."/>
            <person name="Jordan M."/>
            <person name="Riva A."/>
            <person name="Barbazuk W."/>
            <person name="Harkins T."/>
        </authorList>
    </citation>
    <scope>NUCLEOTIDE SEQUENCE [LARGE SCALE GENOMIC DNA]</scope>
    <source>
        <strain evidence="9">cv. Jamaican Lion 4</strain>
        <tissue evidence="8">Leaf</tissue>
    </source>
</reference>
<evidence type="ECO:0000256" key="6">
    <source>
        <dbReference type="SAM" id="Phobius"/>
    </source>
</evidence>
<keyword evidence="2 6" id="KW-0812">Transmembrane</keyword>
<comment type="subcellular location">
    <subcellularLocation>
        <location evidence="1">Membrane</location>
        <topology evidence="1">Single-pass membrane protein</topology>
    </subcellularLocation>
</comment>
<dbReference type="AlphaFoldDB" id="A0A7J6EK62"/>
<dbReference type="CDD" id="cd13220">
    <property type="entry name" value="PH-GRAM_GRAMDC"/>
    <property type="match status" value="1"/>
</dbReference>
<evidence type="ECO:0000259" key="7">
    <source>
        <dbReference type="PROSITE" id="PS51778"/>
    </source>
</evidence>
<dbReference type="PANTHER" id="PTHR47666:SF1">
    <property type="entry name" value="PROTEIN VASCULAR ASSOCIATED DEATH 1, CHLOROPLASTIC"/>
    <property type="match status" value="1"/>
</dbReference>
<dbReference type="FunFam" id="2.30.29.30:FF:000008">
    <property type="entry name" value="GRAM domain containing 1B"/>
    <property type="match status" value="1"/>
</dbReference>
<name>A0A7J6EK62_CANSA</name>
<keyword evidence="3 6" id="KW-1133">Transmembrane helix</keyword>
<organism evidence="8 9">
    <name type="scientific">Cannabis sativa</name>
    <name type="common">Hemp</name>
    <name type="synonym">Marijuana</name>
    <dbReference type="NCBI Taxonomy" id="3483"/>
    <lineage>
        <taxon>Eukaryota</taxon>
        <taxon>Viridiplantae</taxon>
        <taxon>Streptophyta</taxon>
        <taxon>Embryophyta</taxon>
        <taxon>Tracheophyta</taxon>
        <taxon>Spermatophyta</taxon>
        <taxon>Magnoliopsida</taxon>
        <taxon>eudicotyledons</taxon>
        <taxon>Gunneridae</taxon>
        <taxon>Pentapetalae</taxon>
        <taxon>rosids</taxon>
        <taxon>fabids</taxon>
        <taxon>Rosales</taxon>
        <taxon>Cannabaceae</taxon>
        <taxon>Cannabis</taxon>
    </lineage>
</organism>
<dbReference type="InterPro" id="IPR011993">
    <property type="entry name" value="PH-like_dom_sf"/>
</dbReference>
<accession>A0A7J6EK62</accession>